<sequence length="81" mass="8965">MELKKYIIVNGMPILFPTDLIHANVVGPNHNIDSAGFFLIIKEKTGPRVLCMGESSSLSISSNPDIDQDLIANYLELEESF</sequence>
<accession>A0A327RWY9</accession>
<dbReference type="EMBL" id="QLLR01000052">
    <property type="protein sequence ID" value="RAJ20582.1"/>
    <property type="molecule type" value="Genomic_DNA"/>
</dbReference>
<organism evidence="1 2">
    <name type="scientific">Pedobacter cryoconitis</name>
    <dbReference type="NCBI Taxonomy" id="188932"/>
    <lineage>
        <taxon>Bacteria</taxon>
        <taxon>Pseudomonadati</taxon>
        <taxon>Bacteroidota</taxon>
        <taxon>Sphingobacteriia</taxon>
        <taxon>Sphingobacteriales</taxon>
        <taxon>Sphingobacteriaceae</taxon>
        <taxon>Pedobacter</taxon>
    </lineage>
</organism>
<evidence type="ECO:0000313" key="2">
    <source>
        <dbReference type="Proteomes" id="UP000249754"/>
    </source>
</evidence>
<name>A0A327RWY9_9SPHI</name>
<dbReference type="RefSeq" id="WP_111636474.1">
    <property type="nucleotide sequence ID" value="NZ_QLLR01000052.1"/>
</dbReference>
<dbReference type="Proteomes" id="UP000249754">
    <property type="component" value="Unassembled WGS sequence"/>
</dbReference>
<dbReference type="OrthoDB" id="769791at2"/>
<gene>
    <name evidence="1" type="ORF">LY11_05206</name>
</gene>
<reference evidence="1 2" key="1">
    <citation type="submission" date="2018-06" db="EMBL/GenBank/DDBJ databases">
        <title>Genomic Encyclopedia of Archaeal and Bacterial Type Strains, Phase II (KMG-II): from individual species to whole genera.</title>
        <authorList>
            <person name="Goeker M."/>
        </authorList>
    </citation>
    <scope>NUCLEOTIDE SEQUENCE [LARGE SCALE GENOMIC DNA]</scope>
    <source>
        <strain evidence="1 2">DSM 14825</strain>
    </source>
</reference>
<protein>
    <submittedName>
        <fullName evidence="1">Uncharacterized protein</fullName>
    </submittedName>
</protein>
<evidence type="ECO:0000313" key="1">
    <source>
        <dbReference type="EMBL" id="RAJ20582.1"/>
    </source>
</evidence>
<proteinExistence type="predicted"/>
<comment type="caution">
    <text evidence="1">The sequence shown here is derived from an EMBL/GenBank/DDBJ whole genome shotgun (WGS) entry which is preliminary data.</text>
</comment>
<dbReference type="AlphaFoldDB" id="A0A327RWY9"/>